<feature type="non-terminal residue" evidence="1">
    <location>
        <position position="1"/>
    </location>
</feature>
<dbReference type="AlphaFoldDB" id="X1V805"/>
<comment type="caution">
    <text evidence="1">The sequence shown here is derived from an EMBL/GenBank/DDBJ whole genome shotgun (WGS) entry which is preliminary data.</text>
</comment>
<gene>
    <name evidence="1" type="ORF">S12H4_27991</name>
</gene>
<name>X1V805_9ZZZZ</name>
<protein>
    <submittedName>
        <fullName evidence="1">Uncharacterized protein</fullName>
    </submittedName>
</protein>
<evidence type="ECO:0000313" key="1">
    <source>
        <dbReference type="EMBL" id="GAJ01255.1"/>
    </source>
</evidence>
<proteinExistence type="predicted"/>
<organism evidence="1">
    <name type="scientific">marine sediment metagenome</name>
    <dbReference type="NCBI Taxonomy" id="412755"/>
    <lineage>
        <taxon>unclassified sequences</taxon>
        <taxon>metagenomes</taxon>
        <taxon>ecological metagenomes</taxon>
    </lineage>
</organism>
<accession>X1V805</accession>
<dbReference type="EMBL" id="BARW01016024">
    <property type="protein sequence ID" value="GAJ01255.1"/>
    <property type="molecule type" value="Genomic_DNA"/>
</dbReference>
<sequence length="122" mass="14500">NINNPLLRFLLLIDQPQFDMQKELENRLSTEPDDSFLQQLTNCRKHFDSLIDWLNNEKETVQELCEYFLEKFPVTILSDYSSDELIIHMKQALDWFVSEELLLLPEQLEKLIPTEKVGEDDN</sequence>
<reference evidence="1" key="1">
    <citation type="journal article" date="2014" name="Front. Microbiol.">
        <title>High frequency of phylogenetically diverse reductive dehalogenase-homologous genes in deep subseafloor sedimentary metagenomes.</title>
        <authorList>
            <person name="Kawai M."/>
            <person name="Futagami T."/>
            <person name="Toyoda A."/>
            <person name="Takaki Y."/>
            <person name="Nishi S."/>
            <person name="Hori S."/>
            <person name="Arai W."/>
            <person name="Tsubouchi T."/>
            <person name="Morono Y."/>
            <person name="Uchiyama I."/>
            <person name="Ito T."/>
            <person name="Fujiyama A."/>
            <person name="Inagaki F."/>
            <person name="Takami H."/>
        </authorList>
    </citation>
    <scope>NUCLEOTIDE SEQUENCE</scope>
    <source>
        <strain evidence="1">Expedition CK06-06</strain>
    </source>
</reference>